<dbReference type="InterPro" id="IPR051675">
    <property type="entry name" value="Endo/Exo/Phosphatase_dom_1"/>
</dbReference>
<reference evidence="3 4" key="1">
    <citation type="submission" date="2018-10" db="EMBL/GenBank/DDBJ databases">
        <authorList>
            <person name="Li J."/>
        </authorList>
    </citation>
    <scope>NUCLEOTIDE SEQUENCE [LARGE SCALE GENOMIC DNA]</scope>
    <source>
        <strain evidence="3 4">CCTCC AB209002</strain>
    </source>
</reference>
<protein>
    <submittedName>
        <fullName evidence="3">Helix-hairpin-helix domain-containing protein</fullName>
    </submittedName>
</protein>
<gene>
    <name evidence="3" type="ORF">D9V29_03755</name>
</gene>
<dbReference type="RefSeq" id="WP_121671981.1">
    <property type="nucleotide sequence ID" value="NZ_BMXM01000003.1"/>
</dbReference>
<dbReference type="Gene3D" id="1.10.150.280">
    <property type="entry name" value="AF1531-like domain"/>
    <property type="match status" value="1"/>
</dbReference>
<evidence type="ECO:0000313" key="3">
    <source>
        <dbReference type="EMBL" id="RLP73128.1"/>
    </source>
</evidence>
<feature type="region of interest" description="Disordered" evidence="1">
    <location>
        <begin position="145"/>
        <end position="211"/>
    </location>
</feature>
<comment type="caution">
    <text evidence="3">The sequence shown here is derived from an EMBL/GenBank/DDBJ whole genome shotgun (WGS) entry which is preliminary data.</text>
</comment>
<dbReference type="GO" id="GO:0015627">
    <property type="term" value="C:type II protein secretion system complex"/>
    <property type="evidence" value="ECO:0007669"/>
    <property type="project" value="TreeGrafter"/>
</dbReference>
<evidence type="ECO:0000313" key="4">
    <source>
        <dbReference type="Proteomes" id="UP000270299"/>
    </source>
</evidence>
<feature type="compositionally biased region" description="Low complexity" evidence="1">
    <location>
        <begin position="173"/>
        <end position="204"/>
    </location>
</feature>
<sequence length="284" mass="30393">MSNAQRRDGKAPSNAPTTRWLIGASSWLLLVLVPSGALAWLGFMIIAGISRRPQWWIAGVGYGIAAIVFGAMENGILQGTLSLVILVHALIANPAWLTLLWARRENGLTIAGTRADGKNRRIRHSGPRQRAAAIPEEAEELLGAAGTDRDDYLDSPTSGSTSGRSRRTRTPRRTAPSATAAAKTPARTAAPAATPSRPTASASPEDLVDVNTASQRELSRLSGMDRRKAKALIAERTKRGGFASLEDYGTAAGLQPHEIVRLGDEAFCSPRPRASRSFGRRLDL</sequence>
<dbReference type="Pfam" id="PF12836">
    <property type="entry name" value="HHH_3"/>
    <property type="match status" value="1"/>
</dbReference>
<dbReference type="EMBL" id="RCUV01000003">
    <property type="protein sequence ID" value="RLP73128.1"/>
    <property type="molecule type" value="Genomic_DNA"/>
</dbReference>
<dbReference type="PANTHER" id="PTHR21180">
    <property type="entry name" value="ENDONUCLEASE/EXONUCLEASE/PHOSPHATASE FAMILY DOMAIN-CONTAINING PROTEIN 1"/>
    <property type="match status" value="1"/>
</dbReference>
<accession>A0A3L6ZZG6</accession>
<evidence type="ECO:0000256" key="2">
    <source>
        <dbReference type="SAM" id="Phobius"/>
    </source>
</evidence>
<keyword evidence="2" id="KW-0812">Transmembrane</keyword>
<dbReference type="SUPFAM" id="SSF47781">
    <property type="entry name" value="RuvA domain 2-like"/>
    <property type="match status" value="1"/>
</dbReference>
<keyword evidence="2" id="KW-1133">Transmembrane helix</keyword>
<feature type="transmembrane region" description="Helical" evidence="2">
    <location>
        <begin position="55"/>
        <end position="77"/>
    </location>
</feature>
<dbReference type="Proteomes" id="UP000270299">
    <property type="component" value="Unassembled WGS sequence"/>
</dbReference>
<dbReference type="InterPro" id="IPR010994">
    <property type="entry name" value="RuvA_2-like"/>
</dbReference>
<feature type="transmembrane region" description="Helical" evidence="2">
    <location>
        <begin position="20"/>
        <end position="43"/>
    </location>
</feature>
<organism evidence="3 4">
    <name type="scientific">Mycetocola manganoxydans</name>
    <dbReference type="NCBI Taxonomy" id="699879"/>
    <lineage>
        <taxon>Bacteria</taxon>
        <taxon>Bacillati</taxon>
        <taxon>Actinomycetota</taxon>
        <taxon>Actinomycetes</taxon>
        <taxon>Micrococcales</taxon>
        <taxon>Microbacteriaceae</taxon>
        <taxon>Mycetocola</taxon>
    </lineage>
</organism>
<keyword evidence="2" id="KW-0472">Membrane</keyword>
<dbReference type="PANTHER" id="PTHR21180:SF32">
    <property type="entry name" value="ENDONUCLEASE_EXONUCLEASE_PHOSPHATASE FAMILY DOMAIN-CONTAINING PROTEIN 1"/>
    <property type="match status" value="1"/>
</dbReference>
<keyword evidence="4" id="KW-1185">Reference proteome</keyword>
<dbReference type="GO" id="GO:0015628">
    <property type="term" value="P:protein secretion by the type II secretion system"/>
    <property type="evidence" value="ECO:0007669"/>
    <property type="project" value="TreeGrafter"/>
</dbReference>
<dbReference type="OrthoDB" id="9790239at2"/>
<evidence type="ECO:0000256" key="1">
    <source>
        <dbReference type="SAM" id="MobiDB-lite"/>
    </source>
</evidence>
<name>A0A3L6ZZG6_9MICO</name>
<proteinExistence type="predicted"/>
<feature type="transmembrane region" description="Helical" evidence="2">
    <location>
        <begin position="83"/>
        <end position="102"/>
    </location>
</feature>
<dbReference type="AlphaFoldDB" id="A0A3L6ZZG6"/>